<dbReference type="Gene3D" id="1.10.10.60">
    <property type="entry name" value="Homeodomain-like"/>
    <property type="match status" value="1"/>
</dbReference>
<dbReference type="STRING" id="265719.SAMN04488509_102167"/>
<evidence type="ECO:0000259" key="5">
    <source>
        <dbReference type="PROSITE" id="PS50977"/>
    </source>
</evidence>
<dbReference type="Pfam" id="PF00440">
    <property type="entry name" value="TetR_N"/>
    <property type="match status" value="1"/>
</dbReference>
<dbReference type="InterPro" id="IPR054129">
    <property type="entry name" value="DesT_TetR_C"/>
</dbReference>
<sequence>MSLRTAGEADSTLTRDERRLLTRAQLLAAALQLMGTGRSFASLSLREITREAGVVPAAFYRHFPNLDELGLALVEESGATLRRLLREARRTGLPPTQILRSSVLIFRTYVQQHRAHFLFIASERGGGAPVIRQAIRTEEGHFAQEMAQDMRRLNLMPGLDANTLALLCRLVVATVINAINDILDLPPGDAQAEREQQQELTRQLRMIFLGAQRWREERDAGA</sequence>
<organism evidence="6 7">
    <name type="scientific">Aquimonas voraii</name>
    <dbReference type="NCBI Taxonomy" id="265719"/>
    <lineage>
        <taxon>Bacteria</taxon>
        <taxon>Pseudomonadati</taxon>
        <taxon>Pseudomonadota</taxon>
        <taxon>Gammaproteobacteria</taxon>
        <taxon>Lysobacterales</taxon>
        <taxon>Lysobacteraceae</taxon>
        <taxon>Aquimonas</taxon>
    </lineage>
</organism>
<dbReference type="AlphaFoldDB" id="A0A1G6U787"/>
<evidence type="ECO:0000256" key="1">
    <source>
        <dbReference type="ARBA" id="ARBA00023015"/>
    </source>
</evidence>
<dbReference type="InterPro" id="IPR001647">
    <property type="entry name" value="HTH_TetR"/>
</dbReference>
<proteinExistence type="predicted"/>
<evidence type="ECO:0000256" key="2">
    <source>
        <dbReference type="ARBA" id="ARBA00023125"/>
    </source>
</evidence>
<dbReference type="GO" id="GO:0003677">
    <property type="term" value="F:DNA binding"/>
    <property type="evidence" value="ECO:0007669"/>
    <property type="project" value="UniProtKB-UniRule"/>
</dbReference>
<dbReference type="InterPro" id="IPR050692">
    <property type="entry name" value="HTH_transcr_repressor_FabR"/>
</dbReference>
<keyword evidence="3" id="KW-0804">Transcription</keyword>
<dbReference type="RefSeq" id="WP_091239864.1">
    <property type="nucleotide sequence ID" value="NZ_FNAG01000002.1"/>
</dbReference>
<protein>
    <submittedName>
        <fullName evidence="6">Transcriptional regulator, TetR family</fullName>
    </submittedName>
</protein>
<dbReference type="Pfam" id="PF21943">
    <property type="entry name" value="TetR_C_46"/>
    <property type="match status" value="1"/>
</dbReference>
<keyword evidence="2 4" id="KW-0238">DNA-binding</keyword>
<dbReference type="OrthoDB" id="8617654at2"/>
<feature type="DNA-binding region" description="H-T-H motif" evidence="4">
    <location>
        <begin position="44"/>
        <end position="63"/>
    </location>
</feature>
<evidence type="ECO:0000313" key="6">
    <source>
        <dbReference type="EMBL" id="SDD36415.1"/>
    </source>
</evidence>
<dbReference type="Gene3D" id="1.10.357.10">
    <property type="entry name" value="Tetracycline Repressor, domain 2"/>
    <property type="match status" value="1"/>
</dbReference>
<reference evidence="6 7" key="1">
    <citation type="submission" date="2016-10" db="EMBL/GenBank/DDBJ databases">
        <authorList>
            <person name="de Groot N.N."/>
        </authorList>
    </citation>
    <scope>NUCLEOTIDE SEQUENCE [LARGE SCALE GENOMIC DNA]</scope>
    <source>
        <strain evidence="6 7">DSM 16957</strain>
    </source>
</reference>
<dbReference type="PROSITE" id="PS50977">
    <property type="entry name" value="HTH_TETR_2"/>
    <property type="match status" value="1"/>
</dbReference>
<dbReference type="SUPFAM" id="SSF46689">
    <property type="entry name" value="Homeodomain-like"/>
    <property type="match status" value="1"/>
</dbReference>
<evidence type="ECO:0000313" key="7">
    <source>
        <dbReference type="Proteomes" id="UP000199603"/>
    </source>
</evidence>
<keyword evidence="1" id="KW-0805">Transcription regulation</keyword>
<accession>A0A1G6U787</accession>
<gene>
    <name evidence="6" type="ORF">SAMN04488509_102167</name>
</gene>
<feature type="domain" description="HTH tetR-type" evidence="5">
    <location>
        <begin position="20"/>
        <end position="81"/>
    </location>
</feature>
<dbReference type="EMBL" id="FNAG01000002">
    <property type="protein sequence ID" value="SDD36415.1"/>
    <property type="molecule type" value="Genomic_DNA"/>
</dbReference>
<name>A0A1G6U787_9GAMM</name>
<dbReference type="Proteomes" id="UP000199603">
    <property type="component" value="Unassembled WGS sequence"/>
</dbReference>
<keyword evidence="7" id="KW-1185">Reference proteome</keyword>
<dbReference type="InterPro" id="IPR009057">
    <property type="entry name" value="Homeodomain-like_sf"/>
</dbReference>
<dbReference type="PANTHER" id="PTHR47752:SF1">
    <property type="entry name" value="HTH-TYPE TRANSCRIPTIONAL REPRESSOR FABR"/>
    <property type="match status" value="1"/>
</dbReference>
<evidence type="ECO:0000256" key="3">
    <source>
        <dbReference type="ARBA" id="ARBA00023163"/>
    </source>
</evidence>
<dbReference type="PANTHER" id="PTHR47752">
    <property type="entry name" value="HTH-TYPE TRANSCRIPTIONAL REPRESSOR FABR"/>
    <property type="match status" value="1"/>
</dbReference>
<evidence type="ECO:0000256" key="4">
    <source>
        <dbReference type="PROSITE-ProRule" id="PRU00335"/>
    </source>
</evidence>